<sequence>MGTCGAQCKEGEGEADRERDGTCGAQCKEGEREADRERDGTCGAQCKELEGEADRERDGNHENGLDGLGIERYNQGGQHTERI</sequence>
<reference evidence="2 3" key="1">
    <citation type="journal article" date="2021" name="Elife">
        <title>Chloroplast acquisition without the gene transfer in kleptoplastic sea slugs, Plakobranchus ocellatus.</title>
        <authorList>
            <person name="Maeda T."/>
            <person name="Takahashi S."/>
            <person name="Yoshida T."/>
            <person name="Shimamura S."/>
            <person name="Takaki Y."/>
            <person name="Nagai Y."/>
            <person name="Toyoda A."/>
            <person name="Suzuki Y."/>
            <person name="Arimoto A."/>
            <person name="Ishii H."/>
            <person name="Satoh N."/>
            <person name="Nishiyama T."/>
            <person name="Hasebe M."/>
            <person name="Maruyama T."/>
            <person name="Minagawa J."/>
            <person name="Obokata J."/>
            <person name="Shigenobu S."/>
        </authorList>
    </citation>
    <scope>NUCLEOTIDE SEQUENCE [LARGE SCALE GENOMIC DNA]</scope>
</reference>
<evidence type="ECO:0000256" key="1">
    <source>
        <dbReference type="SAM" id="MobiDB-lite"/>
    </source>
</evidence>
<dbReference type="EMBL" id="BLXT01008064">
    <property type="protein sequence ID" value="GFO45544.1"/>
    <property type="molecule type" value="Genomic_DNA"/>
</dbReference>
<feature type="compositionally biased region" description="Basic and acidic residues" evidence="1">
    <location>
        <begin position="51"/>
        <end position="64"/>
    </location>
</feature>
<evidence type="ECO:0000313" key="2">
    <source>
        <dbReference type="EMBL" id="GFO45544.1"/>
    </source>
</evidence>
<feature type="region of interest" description="Disordered" evidence="1">
    <location>
        <begin position="51"/>
        <end position="83"/>
    </location>
</feature>
<accession>A0AAV4DMZ2</accession>
<protein>
    <submittedName>
        <fullName evidence="2">Uncharacterized protein</fullName>
    </submittedName>
</protein>
<feature type="compositionally biased region" description="Basic and acidic residues" evidence="1">
    <location>
        <begin position="9"/>
        <end position="21"/>
    </location>
</feature>
<dbReference type="AlphaFoldDB" id="A0AAV4DMZ2"/>
<keyword evidence="3" id="KW-1185">Reference proteome</keyword>
<name>A0AAV4DMZ2_9GAST</name>
<comment type="caution">
    <text evidence="2">The sequence shown here is derived from an EMBL/GenBank/DDBJ whole genome shotgun (WGS) entry which is preliminary data.</text>
</comment>
<feature type="region of interest" description="Disordered" evidence="1">
    <location>
        <begin position="1"/>
        <end position="23"/>
    </location>
</feature>
<organism evidence="2 3">
    <name type="scientific">Plakobranchus ocellatus</name>
    <dbReference type="NCBI Taxonomy" id="259542"/>
    <lineage>
        <taxon>Eukaryota</taxon>
        <taxon>Metazoa</taxon>
        <taxon>Spiralia</taxon>
        <taxon>Lophotrochozoa</taxon>
        <taxon>Mollusca</taxon>
        <taxon>Gastropoda</taxon>
        <taxon>Heterobranchia</taxon>
        <taxon>Euthyneura</taxon>
        <taxon>Panpulmonata</taxon>
        <taxon>Sacoglossa</taxon>
        <taxon>Placobranchoidea</taxon>
        <taxon>Plakobranchidae</taxon>
        <taxon>Plakobranchus</taxon>
    </lineage>
</organism>
<evidence type="ECO:0000313" key="3">
    <source>
        <dbReference type="Proteomes" id="UP000735302"/>
    </source>
</evidence>
<gene>
    <name evidence="2" type="ORF">PoB_007204900</name>
</gene>
<proteinExistence type="predicted"/>
<dbReference type="Proteomes" id="UP000735302">
    <property type="component" value="Unassembled WGS sequence"/>
</dbReference>